<accession>A0ABT7ZTD0</accession>
<gene>
    <name evidence="1" type="ORF">QMA06_04540</name>
</gene>
<sequence>MYNFRMGSVNGSLVLDKETVSAKYLLLHTHGEKSSGDLWKIVSKGPRVFSRLNLEKIKKKGYPKATEESDYKKHYLIIEIEKVDLSEIGNNNWDFRKLKNYNSGNASTKPFTTTLTQLMDFIIK</sequence>
<evidence type="ECO:0000313" key="2">
    <source>
        <dbReference type="Proteomes" id="UP001231197"/>
    </source>
</evidence>
<organism evidence="1 2">
    <name type="scientific">Winogradskyella bathintestinalis</name>
    <dbReference type="NCBI Taxonomy" id="3035208"/>
    <lineage>
        <taxon>Bacteria</taxon>
        <taxon>Pseudomonadati</taxon>
        <taxon>Bacteroidota</taxon>
        <taxon>Flavobacteriia</taxon>
        <taxon>Flavobacteriales</taxon>
        <taxon>Flavobacteriaceae</taxon>
        <taxon>Winogradskyella</taxon>
    </lineage>
</organism>
<dbReference type="Proteomes" id="UP001231197">
    <property type="component" value="Unassembled WGS sequence"/>
</dbReference>
<keyword evidence="2" id="KW-1185">Reference proteome</keyword>
<dbReference type="EMBL" id="JASDDK010000001">
    <property type="protein sequence ID" value="MDN3491978.1"/>
    <property type="molecule type" value="Genomic_DNA"/>
</dbReference>
<dbReference type="RefSeq" id="WP_290205663.1">
    <property type="nucleotide sequence ID" value="NZ_JASDDK010000001.1"/>
</dbReference>
<comment type="caution">
    <text evidence="1">The sequence shown here is derived from an EMBL/GenBank/DDBJ whole genome shotgun (WGS) entry which is preliminary data.</text>
</comment>
<proteinExistence type="predicted"/>
<name>A0ABT7ZTD0_9FLAO</name>
<protein>
    <submittedName>
        <fullName evidence="1">Uncharacterized protein</fullName>
    </submittedName>
</protein>
<reference evidence="1 2" key="1">
    <citation type="journal article" date="2023" name="Int. J. Syst. Evol. Microbiol.">
        <title>Winogradskyella bathintestinalis sp. nov., isolated from the intestine of the deep-sea loosejaw dragonfish, Malacosteus niger.</title>
        <authorList>
            <person name="Uniacke-Lowe S."/>
            <person name="Johnson C.N."/>
            <person name="Stanton C."/>
            <person name="Hill C."/>
            <person name="Ross P."/>
        </authorList>
    </citation>
    <scope>NUCLEOTIDE SEQUENCE [LARGE SCALE GENOMIC DNA]</scope>
    <source>
        <strain evidence="1 2">APC 3343</strain>
    </source>
</reference>
<evidence type="ECO:0000313" key="1">
    <source>
        <dbReference type="EMBL" id="MDN3491978.1"/>
    </source>
</evidence>